<dbReference type="EMBL" id="MHQZ01000034">
    <property type="protein sequence ID" value="OHA13462.1"/>
    <property type="molecule type" value="Genomic_DNA"/>
</dbReference>
<dbReference type="AlphaFoldDB" id="A0A1G2LRG3"/>
<reference evidence="2 3" key="1">
    <citation type="journal article" date="2016" name="Nat. Commun.">
        <title>Thousands of microbial genomes shed light on interconnected biogeochemical processes in an aquifer system.</title>
        <authorList>
            <person name="Anantharaman K."/>
            <person name="Brown C.T."/>
            <person name="Hug L.A."/>
            <person name="Sharon I."/>
            <person name="Castelle C.J."/>
            <person name="Probst A.J."/>
            <person name="Thomas B.C."/>
            <person name="Singh A."/>
            <person name="Wilkins M.J."/>
            <person name="Karaoz U."/>
            <person name="Brodie E.L."/>
            <person name="Williams K.H."/>
            <person name="Hubbard S.S."/>
            <person name="Banfield J.F."/>
        </authorList>
    </citation>
    <scope>NUCLEOTIDE SEQUENCE [LARGE SCALE GENOMIC DNA]</scope>
</reference>
<evidence type="ECO:0000313" key="2">
    <source>
        <dbReference type="EMBL" id="OHA13462.1"/>
    </source>
</evidence>
<dbReference type="SUPFAM" id="SSF143422">
    <property type="entry name" value="Transposase IS200-like"/>
    <property type="match status" value="1"/>
</dbReference>
<dbReference type="NCBIfam" id="NF033573">
    <property type="entry name" value="transpos_IS200"/>
    <property type="match status" value="1"/>
</dbReference>
<name>A0A1G2LRG3_9BACT</name>
<protein>
    <recommendedName>
        <fullName evidence="1">Transposase IS200-like domain-containing protein</fullName>
    </recommendedName>
</protein>
<dbReference type="InterPro" id="IPR036515">
    <property type="entry name" value="Transposase_17_sf"/>
</dbReference>
<dbReference type="InterPro" id="IPR002686">
    <property type="entry name" value="Transposase_17"/>
</dbReference>
<dbReference type="GO" id="GO:0003677">
    <property type="term" value="F:DNA binding"/>
    <property type="evidence" value="ECO:0007669"/>
    <property type="project" value="InterPro"/>
</dbReference>
<sequence length="149" mass="17591">MVNIDTGIWHWYHNVSECYYHIQLTVKYRKSLLTESVQNAILESWRGIKERYAIDISHVGFDHDHIHIMIQFLPKYSGGQVIKLLKSISARTVFKQVPEARKELWGGEFWTDGYYIATISARGNRQIIINYIKNQGRHQDVNQLRLFNL</sequence>
<evidence type="ECO:0000313" key="3">
    <source>
        <dbReference type="Proteomes" id="UP000178302"/>
    </source>
</evidence>
<dbReference type="SMART" id="SM01321">
    <property type="entry name" value="Y1_Tnp"/>
    <property type="match status" value="1"/>
</dbReference>
<dbReference type="Pfam" id="PF01797">
    <property type="entry name" value="Y1_Tnp"/>
    <property type="match status" value="1"/>
</dbReference>
<proteinExistence type="predicted"/>
<dbReference type="PANTHER" id="PTHR33360:SF2">
    <property type="entry name" value="TRANSPOSASE FOR INSERTION SEQUENCE ELEMENT IS200"/>
    <property type="match status" value="1"/>
</dbReference>
<gene>
    <name evidence="2" type="ORF">A2909_00925</name>
</gene>
<dbReference type="GO" id="GO:0006313">
    <property type="term" value="P:DNA transposition"/>
    <property type="evidence" value="ECO:0007669"/>
    <property type="project" value="InterPro"/>
</dbReference>
<dbReference type="Proteomes" id="UP000178302">
    <property type="component" value="Unassembled WGS sequence"/>
</dbReference>
<evidence type="ECO:0000259" key="1">
    <source>
        <dbReference type="SMART" id="SM01321"/>
    </source>
</evidence>
<feature type="domain" description="Transposase IS200-like" evidence="1">
    <location>
        <begin position="15"/>
        <end position="135"/>
    </location>
</feature>
<dbReference type="PANTHER" id="PTHR33360">
    <property type="entry name" value="TRANSPOSASE FOR INSERTION SEQUENCE ELEMENT IS200"/>
    <property type="match status" value="1"/>
</dbReference>
<comment type="caution">
    <text evidence="2">The sequence shown here is derived from an EMBL/GenBank/DDBJ whole genome shotgun (WGS) entry which is preliminary data.</text>
</comment>
<dbReference type="Gene3D" id="3.30.70.1290">
    <property type="entry name" value="Transposase IS200-like"/>
    <property type="match status" value="1"/>
</dbReference>
<dbReference type="GO" id="GO:0004803">
    <property type="term" value="F:transposase activity"/>
    <property type="evidence" value="ECO:0007669"/>
    <property type="project" value="InterPro"/>
</dbReference>
<accession>A0A1G2LRG3</accession>
<organism evidence="2 3">
    <name type="scientific">Candidatus Tagabacteria bacterium RIFCSPLOWO2_01_FULL_39_11</name>
    <dbReference type="NCBI Taxonomy" id="1802295"/>
    <lineage>
        <taxon>Bacteria</taxon>
        <taxon>Candidatus Tagaibacteriota</taxon>
    </lineage>
</organism>